<accession>A0A5C5VHH8</accession>
<dbReference type="RefSeq" id="WP_146565357.1">
    <property type="nucleotide sequence ID" value="NZ_SIHJ01000001.1"/>
</dbReference>
<proteinExistence type="predicted"/>
<dbReference type="EMBL" id="SIHJ01000001">
    <property type="protein sequence ID" value="TWT38068.1"/>
    <property type="molecule type" value="Genomic_DNA"/>
</dbReference>
<feature type="compositionally biased region" description="Low complexity" evidence="1">
    <location>
        <begin position="50"/>
        <end position="77"/>
    </location>
</feature>
<name>A0A5C5VHH8_9BACT</name>
<evidence type="ECO:0000256" key="1">
    <source>
        <dbReference type="SAM" id="MobiDB-lite"/>
    </source>
</evidence>
<protein>
    <submittedName>
        <fullName evidence="2">Uncharacterized protein</fullName>
    </submittedName>
</protein>
<gene>
    <name evidence="2" type="ORF">KOR34_30360</name>
</gene>
<evidence type="ECO:0000313" key="3">
    <source>
        <dbReference type="Proteomes" id="UP000316714"/>
    </source>
</evidence>
<evidence type="ECO:0000313" key="2">
    <source>
        <dbReference type="EMBL" id="TWT38068.1"/>
    </source>
</evidence>
<dbReference type="Proteomes" id="UP000316714">
    <property type="component" value="Unassembled WGS sequence"/>
</dbReference>
<feature type="region of interest" description="Disordered" evidence="1">
    <location>
        <begin position="26"/>
        <end position="119"/>
    </location>
</feature>
<reference evidence="2 3" key="1">
    <citation type="submission" date="2019-02" db="EMBL/GenBank/DDBJ databases">
        <title>Deep-cultivation of Planctomycetes and their phenomic and genomic characterization uncovers novel biology.</title>
        <authorList>
            <person name="Wiegand S."/>
            <person name="Jogler M."/>
            <person name="Boedeker C."/>
            <person name="Pinto D."/>
            <person name="Vollmers J."/>
            <person name="Rivas-Marin E."/>
            <person name="Kohn T."/>
            <person name="Peeters S.H."/>
            <person name="Heuer A."/>
            <person name="Rast P."/>
            <person name="Oberbeckmann S."/>
            <person name="Bunk B."/>
            <person name="Jeske O."/>
            <person name="Meyerdierks A."/>
            <person name="Storesund J.E."/>
            <person name="Kallscheuer N."/>
            <person name="Luecker S."/>
            <person name="Lage O.M."/>
            <person name="Pohl T."/>
            <person name="Merkel B.J."/>
            <person name="Hornburger P."/>
            <person name="Mueller R.-W."/>
            <person name="Bruemmer F."/>
            <person name="Labrenz M."/>
            <person name="Spormann A.M."/>
            <person name="Op Den Camp H."/>
            <person name="Overmann J."/>
            <person name="Amann R."/>
            <person name="Jetten M.S.M."/>
            <person name="Mascher T."/>
            <person name="Medema M.H."/>
            <person name="Devos D.P."/>
            <person name="Kaster A.-K."/>
            <person name="Ovreas L."/>
            <person name="Rohde M."/>
            <person name="Galperin M.Y."/>
            <person name="Jogler C."/>
        </authorList>
    </citation>
    <scope>NUCLEOTIDE SEQUENCE [LARGE SCALE GENOMIC DNA]</scope>
    <source>
        <strain evidence="2 3">KOR34</strain>
    </source>
</reference>
<comment type="caution">
    <text evidence="2">The sequence shown here is derived from an EMBL/GenBank/DDBJ whole genome shotgun (WGS) entry which is preliminary data.</text>
</comment>
<dbReference type="OrthoDB" id="282085at2"/>
<dbReference type="AlphaFoldDB" id="A0A5C5VHH8"/>
<keyword evidence="3" id="KW-1185">Reference proteome</keyword>
<sequence>MLTPVRACVLLAIVWLLPVSEIAEARGPRGGAGARPAAGFSRGGGPAPPGVRSNAAAPTPRSARPAAAGGHAAQPSGRSPAELQQFLSSRQPTDRNRPVANGVQSAAHHHHTGPQPFTPAWYADHPHAWHHTHPHADAAVIASAAAVTGWLAYGAYPATSTTNTTVVYESAPAPNQPAPADSDAASPAPEWLSLGVYHLSPSAAAAPTQMVQLSAARDGELRGVYFDHLTGTTQNLVGRIDNKTQRASWSMEGNPSVRFVTTLADLTQPSGAVTVTLPTGNQTWALSRASGL</sequence>
<organism evidence="2 3">
    <name type="scientific">Posidoniimonas corsicana</name>
    <dbReference type="NCBI Taxonomy" id="1938618"/>
    <lineage>
        <taxon>Bacteria</taxon>
        <taxon>Pseudomonadati</taxon>
        <taxon>Planctomycetota</taxon>
        <taxon>Planctomycetia</taxon>
        <taxon>Pirellulales</taxon>
        <taxon>Lacipirellulaceae</taxon>
        <taxon>Posidoniimonas</taxon>
    </lineage>
</organism>